<evidence type="ECO:0000313" key="2">
    <source>
        <dbReference type="Proteomes" id="UP001497623"/>
    </source>
</evidence>
<name>A0AAV2S508_MEGNR</name>
<dbReference type="Proteomes" id="UP001497623">
    <property type="component" value="Unassembled WGS sequence"/>
</dbReference>
<evidence type="ECO:0008006" key="3">
    <source>
        <dbReference type="Google" id="ProtNLM"/>
    </source>
</evidence>
<gene>
    <name evidence="1" type="ORF">MNOR_LOCUS32341</name>
</gene>
<proteinExistence type="predicted"/>
<protein>
    <recommendedName>
        <fullName evidence="3">C2H2-type domain-containing protein</fullName>
    </recommendedName>
</protein>
<keyword evidence="2" id="KW-1185">Reference proteome</keyword>
<evidence type="ECO:0000313" key="1">
    <source>
        <dbReference type="EMBL" id="CAL4159855.1"/>
    </source>
</evidence>
<dbReference type="AlphaFoldDB" id="A0AAV2S508"/>
<sequence length="315" mass="38077">MNMHICENIFKCSCYNNNNITTCFLLYHAITLYVMKQHQYNICITRPGLKCNMLIHIRVHMEEKPYSCNRCEILLGHNSMKVDAQGKHKVVKPYQYCNETVCTLIYNRKKQFQRNTLSYKPPESNMPLSCTECDLDFGHLFCDKHNELLAEQSSPCISILCIYRHMYNITICNVIYQRRTQFSEIENKSCYHNIRFIVIHIYFRINEKLFSCSCLGMLQYIEDKWYYYILMKIYKGMKPYQCNSVILYMYLFTREKPYQSNTLYHKTHCTDIWKLFSYNECYTYIVWPLYYNKECESLYGTNSHYSRYLLTLKWS</sequence>
<comment type="caution">
    <text evidence="1">The sequence shown here is derived from an EMBL/GenBank/DDBJ whole genome shotgun (WGS) entry which is preliminary data.</text>
</comment>
<dbReference type="EMBL" id="CAXKWB010043784">
    <property type="protein sequence ID" value="CAL4159855.1"/>
    <property type="molecule type" value="Genomic_DNA"/>
</dbReference>
<dbReference type="SUPFAM" id="SSF57667">
    <property type="entry name" value="beta-beta-alpha zinc fingers"/>
    <property type="match status" value="1"/>
</dbReference>
<organism evidence="1 2">
    <name type="scientific">Meganyctiphanes norvegica</name>
    <name type="common">Northern krill</name>
    <name type="synonym">Thysanopoda norvegica</name>
    <dbReference type="NCBI Taxonomy" id="48144"/>
    <lineage>
        <taxon>Eukaryota</taxon>
        <taxon>Metazoa</taxon>
        <taxon>Ecdysozoa</taxon>
        <taxon>Arthropoda</taxon>
        <taxon>Crustacea</taxon>
        <taxon>Multicrustacea</taxon>
        <taxon>Malacostraca</taxon>
        <taxon>Eumalacostraca</taxon>
        <taxon>Eucarida</taxon>
        <taxon>Euphausiacea</taxon>
        <taxon>Euphausiidae</taxon>
        <taxon>Meganyctiphanes</taxon>
    </lineage>
</organism>
<dbReference type="InterPro" id="IPR036236">
    <property type="entry name" value="Znf_C2H2_sf"/>
</dbReference>
<accession>A0AAV2S508</accession>
<reference evidence="1 2" key="1">
    <citation type="submission" date="2024-05" db="EMBL/GenBank/DDBJ databases">
        <authorList>
            <person name="Wallberg A."/>
        </authorList>
    </citation>
    <scope>NUCLEOTIDE SEQUENCE [LARGE SCALE GENOMIC DNA]</scope>
</reference>